<dbReference type="Gene3D" id="2.60.120.290">
    <property type="entry name" value="Spermadhesin, CUB domain"/>
    <property type="match status" value="1"/>
</dbReference>
<reference evidence="6 7" key="1">
    <citation type="submission" date="2024-02" db="EMBL/GenBank/DDBJ databases">
        <authorList>
            <person name="Daric V."/>
            <person name="Darras S."/>
        </authorList>
    </citation>
    <scope>NUCLEOTIDE SEQUENCE [LARGE SCALE GENOMIC DNA]</scope>
</reference>
<comment type="caution">
    <text evidence="2">Lacks conserved residue(s) required for the propagation of feature annotation.</text>
</comment>
<feature type="transmembrane region" description="Helical" evidence="3">
    <location>
        <begin position="628"/>
        <end position="651"/>
    </location>
</feature>
<protein>
    <recommendedName>
        <fullName evidence="5">CUB domain-containing protein</fullName>
    </recommendedName>
</protein>
<evidence type="ECO:0000256" key="2">
    <source>
        <dbReference type="PROSITE-ProRule" id="PRU00059"/>
    </source>
</evidence>
<comment type="caution">
    <text evidence="6">The sequence shown here is derived from an EMBL/GenBank/DDBJ whole genome shotgun (WGS) entry which is preliminary data.</text>
</comment>
<keyword evidence="3" id="KW-1133">Transmembrane helix</keyword>
<evidence type="ECO:0000259" key="5">
    <source>
        <dbReference type="PROSITE" id="PS01180"/>
    </source>
</evidence>
<dbReference type="InterPro" id="IPR035914">
    <property type="entry name" value="Sperma_CUB_dom_sf"/>
</dbReference>
<proteinExistence type="predicted"/>
<feature type="signal peptide" evidence="4">
    <location>
        <begin position="1"/>
        <end position="25"/>
    </location>
</feature>
<evidence type="ECO:0000256" key="1">
    <source>
        <dbReference type="ARBA" id="ARBA00023157"/>
    </source>
</evidence>
<dbReference type="SMART" id="SM00042">
    <property type="entry name" value="CUB"/>
    <property type="match status" value="1"/>
</dbReference>
<evidence type="ECO:0000313" key="6">
    <source>
        <dbReference type="EMBL" id="CAK8686458.1"/>
    </source>
</evidence>
<name>A0ABP0G4L5_CLALP</name>
<dbReference type="InterPro" id="IPR000859">
    <property type="entry name" value="CUB_dom"/>
</dbReference>
<dbReference type="PROSITE" id="PS01180">
    <property type="entry name" value="CUB"/>
    <property type="match status" value="1"/>
</dbReference>
<feature type="domain" description="CUB" evidence="5">
    <location>
        <begin position="264"/>
        <end position="377"/>
    </location>
</feature>
<evidence type="ECO:0000256" key="4">
    <source>
        <dbReference type="SAM" id="SignalP"/>
    </source>
</evidence>
<organism evidence="6 7">
    <name type="scientific">Clavelina lepadiformis</name>
    <name type="common">Light-bulb sea squirt</name>
    <name type="synonym">Ascidia lepadiformis</name>
    <dbReference type="NCBI Taxonomy" id="159417"/>
    <lineage>
        <taxon>Eukaryota</taxon>
        <taxon>Metazoa</taxon>
        <taxon>Chordata</taxon>
        <taxon>Tunicata</taxon>
        <taxon>Ascidiacea</taxon>
        <taxon>Aplousobranchia</taxon>
        <taxon>Clavelinidae</taxon>
        <taxon>Clavelina</taxon>
    </lineage>
</organism>
<accession>A0ABP0G4L5</accession>
<dbReference type="CDD" id="cd00041">
    <property type="entry name" value="CUB"/>
    <property type="match status" value="1"/>
</dbReference>
<keyword evidence="3" id="KW-0812">Transmembrane</keyword>
<keyword evidence="7" id="KW-1185">Reference proteome</keyword>
<feature type="chain" id="PRO_5047120957" description="CUB domain-containing protein" evidence="4">
    <location>
        <begin position="26"/>
        <end position="655"/>
    </location>
</feature>
<dbReference type="EMBL" id="CAWYQH010000102">
    <property type="protein sequence ID" value="CAK8686458.1"/>
    <property type="molecule type" value="Genomic_DNA"/>
</dbReference>
<sequence>MTKLRELREIFCVVVLFVAFKPGQGQTSSNVNTFFSAIQRVSTSITDVIPDWYEYHYDGDDLTSIGDGGIDMFDDGNRIRFYEDEGEIFKHLKYGDILRFQQVEYGTSAGHPFLALAWIKNLENEKHDYSMEVTGEAGADGRGNISVESGSFSRKGLTTSYHVFQIYDARDPSIVNLHFTVESETLWNSQSGSFELVSYSQSTTYANSSVRLSGDPKNILMGFMLLSRRPERLLNSSLVEQVLTIVLDSLADLGSLTPVRLRDCGLASLTAEEDCIKVLESPGYPNPADTDCVWRITAAAGNYIRFNLTTVENDESITLFERPNSPSKLPGLDDSIYYSRGNLYPPLLTTRNNQIYLLHHTLFATRNSPFRLTYHSVAPSGDVVTKHLDAFSKITQTIIGLVPRWFNYPYTDFSPPLNSLVKERVDGIFQDGNKVQFSIDGNITNSPLITYGDIYRTGPVQFISAMTHPFVSLMWIDNNSTEMHDYMLRVSGTYEGPALVFENQSGIIMQSGFTAVYHAHQASSFRPSDSKLIFYIESETLWDSVPGTFAVVSATGLNSRNYDSTVRLSGRPRNVLMGYMLLSRSVYSSIVPASVIDEIMRTLVNAMPRDVTAFNSTEEKPLKQCNGAVGLSIIFKTSTGLTIAWIAMVYLMQIM</sequence>
<keyword evidence="4" id="KW-0732">Signal</keyword>
<gene>
    <name evidence="6" type="ORF">CVLEPA_LOCUS18388</name>
</gene>
<dbReference type="SUPFAM" id="SSF49854">
    <property type="entry name" value="Spermadhesin, CUB domain"/>
    <property type="match status" value="1"/>
</dbReference>
<keyword evidence="3" id="KW-0472">Membrane</keyword>
<evidence type="ECO:0000313" key="7">
    <source>
        <dbReference type="Proteomes" id="UP001642483"/>
    </source>
</evidence>
<evidence type="ECO:0000256" key="3">
    <source>
        <dbReference type="SAM" id="Phobius"/>
    </source>
</evidence>
<keyword evidence="1" id="KW-1015">Disulfide bond</keyword>
<dbReference type="Proteomes" id="UP001642483">
    <property type="component" value="Unassembled WGS sequence"/>
</dbReference>